<evidence type="ECO:0000256" key="3">
    <source>
        <dbReference type="ARBA" id="ARBA00022617"/>
    </source>
</evidence>
<name>A0ABR3XQ61_9PEZI</name>
<dbReference type="PRINTS" id="PR00463">
    <property type="entry name" value="EP450I"/>
</dbReference>
<dbReference type="InterPro" id="IPR036396">
    <property type="entry name" value="Cyt_P450_sf"/>
</dbReference>
<dbReference type="Pfam" id="PF00067">
    <property type="entry name" value="p450"/>
    <property type="match status" value="1"/>
</dbReference>
<keyword evidence="4 6" id="KW-0479">Metal-binding</keyword>
<sequence length="386" mass="43201">MARYRLQRRLIGSTYSARNLSKFQNAVNAVIERAVAELKTLRGEEVDLKEWMHIITVECLGAVVLSWSPGYIKNRSDGGTSAHSYLGWRRKSIFGLFPPVVIAKILYKPLGRAFANIWGVTHKTPRQYRPFFAPVYQKSSRRISAALGSKPPRDVRADLLTDLIQLHKAKPAFTETYLRRLAVTNFGAGHETMCSALTSSIAMIGTHPGLQRSIADEARRDAHSPGICTADDGRRLPLTKASIREAQRLYPVIGMALPRVVPPSGPGLHAHGYWFPPGTTVGCNPLALHRNTAIFGADADKYRPERWLEGPEEAVRAMERYNLTWGGGSRRCPGRYLAELIVHSVVPALVREFEIEVKMPPDEDIRFYFMAMLTGVKARFVPRDIN</sequence>
<keyword evidence="6" id="KW-0503">Monooxygenase</keyword>
<dbReference type="PROSITE" id="PS00086">
    <property type="entry name" value="CYTOCHROME_P450"/>
    <property type="match status" value="1"/>
</dbReference>
<evidence type="ECO:0000313" key="8">
    <source>
        <dbReference type="Proteomes" id="UP001586593"/>
    </source>
</evidence>
<dbReference type="InterPro" id="IPR002401">
    <property type="entry name" value="Cyt_P450_E_grp-I"/>
</dbReference>
<dbReference type="SUPFAM" id="SSF48264">
    <property type="entry name" value="Cytochrome P450"/>
    <property type="match status" value="1"/>
</dbReference>
<dbReference type="Proteomes" id="UP001586593">
    <property type="component" value="Unassembled WGS sequence"/>
</dbReference>
<dbReference type="InterPro" id="IPR050121">
    <property type="entry name" value="Cytochrome_P450_monoxygenase"/>
</dbReference>
<comment type="cofactor">
    <cofactor evidence="1">
        <name>heme</name>
        <dbReference type="ChEBI" id="CHEBI:30413"/>
    </cofactor>
</comment>
<organism evidence="7 8">
    <name type="scientific">Phialemonium thermophilum</name>
    <dbReference type="NCBI Taxonomy" id="223376"/>
    <lineage>
        <taxon>Eukaryota</taxon>
        <taxon>Fungi</taxon>
        <taxon>Dikarya</taxon>
        <taxon>Ascomycota</taxon>
        <taxon>Pezizomycotina</taxon>
        <taxon>Sordariomycetes</taxon>
        <taxon>Sordariomycetidae</taxon>
        <taxon>Cephalothecales</taxon>
        <taxon>Cephalothecaceae</taxon>
        <taxon>Phialemonium</taxon>
    </lineage>
</organism>
<evidence type="ECO:0008006" key="9">
    <source>
        <dbReference type="Google" id="ProtNLM"/>
    </source>
</evidence>
<keyword evidence="5 6" id="KW-0408">Iron</keyword>
<dbReference type="Gene3D" id="1.10.630.10">
    <property type="entry name" value="Cytochrome P450"/>
    <property type="match status" value="1"/>
</dbReference>
<accession>A0ABR3XQ61</accession>
<dbReference type="EMBL" id="JAZHXJ010000055">
    <property type="protein sequence ID" value="KAL1878116.1"/>
    <property type="molecule type" value="Genomic_DNA"/>
</dbReference>
<dbReference type="InterPro" id="IPR001128">
    <property type="entry name" value="Cyt_P450"/>
</dbReference>
<keyword evidence="3 6" id="KW-0349">Heme</keyword>
<reference evidence="7 8" key="1">
    <citation type="journal article" date="2024" name="Commun. Biol.">
        <title>Comparative genomic analysis of thermophilic fungi reveals convergent evolutionary adaptations and gene losses.</title>
        <authorList>
            <person name="Steindorff A.S."/>
            <person name="Aguilar-Pontes M.V."/>
            <person name="Robinson A.J."/>
            <person name="Andreopoulos B."/>
            <person name="LaButti K."/>
            <person name="Kuo A."/>
            <person name="Mondo S."/>
            <person name="Riley R."/>
            <person name="Otillar R."/>
            <person name="Haridas S."/>
            <person name="Lipzen A."/>
            <person name="Grimwood J."/>
            <person name="Schmutz J."/>
            <person name="Clum A."/>
            <person name="Reid I.D."/>
            <person name="Moisan M.C."/>
            <person name="Butler G."/>
            <person name="Nguyen T.T.M."/>
            <person name="Dewar K."/>
            <person name="Conant G."/>
            <person name="Drula E."/>
            <person name="Henrissat B."/>
            <person name="Hansel C."/>
            <person name="Singer S."/>
            <person name="Hutchinson M.I."/>
            <person name="de Vries R.P."/>
            <person name="Natvig D.O."/>
            <person name="Powell A.J."/>
            <person name="Tsang A."/>
            <person name="Grigoriev I.V."/>
        </authorList>
    </citation>
    <scope>NUCLEOTIDE SEQUENCE [LARGE SCALE GENOMIC DNA]</scope>
    <source>
        <strain evidence="7 8">ATCC 24622</strain>
    </source>
</reference>
<dbReference type="InterPro" id="IPR017972">
    <property type="entry name" value="Cyt_P450_CS"/>
</dbReference>
<comment type="caution">
    <text evidence="7">The sequence shown here is derived from an EMBL/GenBank/DDBJ whole genome shotgun (WGS) entry which is preliminary data.</text>
</comment>
<evidence type="ECO:0000256" key="6">
    <source>
        <dbReference type="RuleBase" id="RU000461"/>
    </source>
</evidence>
<evidence type="ECO:0000256" key="5">
    <source>
        <dbReference type="ARBA" id="ARBA00023004"/>
    </source>
</evidence>
<gene>
    <name evidence="7" type="ORF">VTK73DRAFT_7996</name>
</gene>
<protein>
    <recommendedName>
        <fullName evidence="9">Cytochrome P450</fullName>
    </recommendedName>
</protein>
<comment type="similarity">
    <text evidence="2 6">Belongs to the cytochrome P450 family.</text>
</comment>
<keyword evidence="8" id="KW-1185">Reference proteome</keyword>
<dbReference type="PANTHER" id="PTHR24305:SF232">
    <property type="entry name" value="P450, PUTATIVE (EUROFUNG)-RELATED"/>
    <property type="match status" value="1"/>
</dbReference>
<evidence type="ECO:0000313" key="7">
    <source>
        <dbReference type="EMBL" id="KAL1878116.1"/>
    </source>
</evidence>
<evidence type="ECO:0000256" key="4">
    <source>
        <dbReference type="ARBA" id="ARBA00022723"/>
    </source>
</evidence>
<keyword evidence="6" id="KW-0560">Oxidoreductase</keyword>
<evidence type="ECO:0000256" key="2">
    <source>
        <dbReference type="ARBA" id="ARBA00010617"/>
    </source>
</evidence>
<dbReference type="PANTHER" id="PTHR24305">
    <property type="entry name" value="CYTOCHROME P450"/>
    <property type="match status" value="1"/>
</dbReference>
<dbReference type="PRINTS" id="PR00385">
    <property type="entry name" value="P450"/>
</dbReference>
<evidence type="ECO:0000256" key="1">
    <source>
        <dbReference type="ARBA" id="ARBA00001971"/>
    </source>
</evidence>
<proteinExistence type="inferred from homology"/>